<reference evidence="2 3" key="1">
    <citation type="submission" date="2019-03" db="EMBL/GenBank/DDBJ databases">
        <title>Genomic Encyclopedia of Archaeal and Bacterial Type Strains, Phase II (KMG-II): from individual species to whole genera.</title>
        <authorList>
            <person name="Goeker M."/>
        </authorList>
    </citation>
    <scope>NUCLEOTIDE SEQUENCE [LARGE SCALE GENOMIC DNA]</scope>
    <source>
        <strain evidence="2 3">DSM 24425</strain>
    </source>
</reference>
<dbReference type="OrthoDB" id="9553375at2"/>
<dbReference type="EMBL" id="SMFV01000007">
    <property type="protein sequence ID" value="TCK02492.1"/>
    <property type="molecule type" value="Genomic_DNA"/>
</dbReference>
<accession>A0A4R1GE57</accession>
<dbReference type="Proteomes" id="UP000295777">
    <property type="component" value="Unassembled WGS sequence"/>
</dbReference>
<feature type="transmembrane region" description="Helical" evidence="1">
    <location>
        <begin position="7"/>
        <end position="26"/>
    </location>
</feature>
<dbReference type="RefSeq" id="WP_132527689.1">
    <property type="nucleotide sequence ID" value="NZ_SMFV01000007.1"/>
</dbReference>
<comment type="caution">
    <text evidence="2">The sequence shown here is derived from an EMBL/GenBank/DDBJ whole genome shotgun (WGS) entry which is preliminary data.</text>
</comment>
<dbReference type="AlphaFoldDB" id="A0A4R1GE57"/>
<organism evidence="2 3">
    <name type="scientific">Phorcysia thermohydrogeniphila</name>
    <dbReference type="NCBI Taxonomy" id="936138"/>
    <lineage>
        <taxon>Bacteria</taxon>
        <taxon>Pseudomonadati</taxon>
        <taxon>Aquificota</taxon>
        <taxon>Aquificia</taxon>
        <taxon>Desulfurobacteriales</taxon>
        <taxon>Desulfurobacteriaceae</taxon>
        <taxon>Phorcysia</taxon>
    </lineage>
</organism>
<keyword evidence="1" id="KW-1133">Transmembrane helix</keyword>
<evidence type="ECO:0000313" key="3">
    <source>
        <dbReference type="Proteomes" id="UP000295777"/>
    </source>
</evidence>
<proteinExistence type="predicted"/>
<keyword evidence="1" id="KW-0812">Transmembrane</keyword>
<name>A0A4R1GE57_9BACT</name>
<evidence type="ECO:0000256" key="1">
    <source>
        <dbReference type="SAM" id="Phobius"/>
    </source>
</evidence>
<feature type="transmembrane region" description="Helical" evidence="1">
    <location>
        <begin position="38"/>
        <end position="56"/>
    </location>
</feature>
<gene>
    <name evidence="2" type="ORF">CLV27_1667</name>
</gene>
<evidence type="ECO:0000313" key="2">
    <source>
        <dbReference type="EMBL" id="TCK02492.1"/>
    </source>
</evidence>
<keyword evidence="1" id="KW-0472">Membrane</keyword>
<protein>
    <submittedName>
        <fullName evidence="2">Uncharacterized protein</fullName>
    </submittedName>
</protein>
<keyword evidence="3" id="KW-1185">Reference proteome</keyword>
<sequence>MSEQRLNTFILVALFLLIGFVFFHVFFEAKLSNFSYELMAAVLGTAFTVAVMAVILKWQYKEEQKSEYAVHVFRAKLKIYQELLKLIFEMDDDKIIEDKEITIIENKIGEACLVANASLVSMLSQFLLQLKMYGRLYPRDMDEEQIAHFVKYFRENKERLAFNKRVADSEPLNEKNFSKFFVTLDEIVQGMREDLAVVEGDVRELIEHFVDMPFDSYGLIKKPNIVS</sequence>